<organism evidence="1 2">
    <name type="scientific">Bathymodiolus azoricus thioautotrophic gill symbiont</name>
    <dbReference type="NCBI Taxonomy" id="235205"/>
    <lineage>
        <taxon>Bacteria</taxon>
        <taxon>Pseudomonadati</taxon>
        <taxon>Pseudomonadota</taxon>
        <taxon>Gammaproteobacteria</taxon>
        <taxon>sulfur-oxidizing symbionts</taxon>
    </lineage>
</organism>
<evidence type="ECO:0000313" key="2">
    <source>
        <dbReference type="Proteomes" id="UP000635628"/>
    </source>
</evidence>
<keyword evidence="2" id="KW-1185">Reference proteome</keyword>
<comment type="caution">
    <text evidence="1">The sequence shown here is derived from an EMBL/GenBank/DDBJ whole genome shotgun (WGS) entry which is preliminary data.</text>
</comment>
<name>A0ACA8ZRA9_9GAMM</name>
<reference evidence="1" key="1">
    <citation type="submission" date="2020-05" db="EMBL/GenBank/DDBJ databases">
        <authorList>
            <person name="Petersen J."/>
            <person name="Sayavedra L."/>
        </authorList>
    </citation>
    <scope>NUCLEOTIDE SEQUENCE</scope>
    <source>
        <strain evidence="1">B azoricus SOX Menez Gwen</strain>
    </source>
</reference>
<protein>
    <submittedName>
        <fullName evidence="1">Uncharacterized protein</fullName>
    </submittedName>
</protein>
<dbReference type="Proteomes" id="UP000635628">
    <property type="component" value="Unassembled WGS sequence"/>
</dbReference>
<dbReference type="EMBL" id="CAESAP020000197">
    <property type="protein sequence ID" value="CAB5501694.1"/>
    <property type="molecule type" value="Genomic_DNA"/>
</dbReference>
<accession>A0ACA8ZRA9</accession>
<evidence type="ECO:0000313" key="1">
    <source>
        <dbReference type="EMBL" id="CAB5501694.1"/>
    </source>
</evidence>
<sequence>MNIKTINLFDETTLKKHNLTHNSEEWKQLAKHQRLMRLNVSSETATYFANKGFDSANHIAITPLQQFLQLCQDFSGSEQLNEVYKVAHTIRSASMHMMTNAKNLHPSSGFSRTKAFTADPGIFAVFEDLPSYEMLFGDLDYYDCSEFSSIFGPAAYLLDLMRITQVYISDANASSIPKGLHFFDRRPDIKKLKLTQENTTTEVLKLEIVNERIDELLQSLIHKAKSNYVAWLDTATYPFVLPFCLPLMQVHSGLEQAGLSLLTIYKTLQVDAKYFYREILTLSPNQHTLVMTVVTDAKAQAELWGLDNPTSLANMEIPTVLSKQADIDASQLLDLFKQNLNVDTETTNAANFYICKHLTKHTSITEHYFYIEDGIIKNLNVEGDSTVVVDNLDMIGRFIRFSRYIGLSFQDTDWLLNVAEFLMSGLAPYDSGTQQNRIDALCGDDLATVGKIYQLADLLQQPVANILNSLGIIKTYGVGADAVSAAPFDVIFNSANSNSPYHPSYAGNPLFYKDTVQTWDLSEKETPLPVINILNQFGLGKADLLTLGTYTLKILNISTQQLPLSVENLSLLYSYSSIAIWLNISIPEFVVIAQILNKPQADIDTHKNPIDDLIALVNATLWMQKHNTNAFEVDYIINASVSRYIDLRFHLKDLPKWFISIKKLITLVLDKSKNPTDATTTKLINSVAGFLNTTQETMKALFDMNTHTSGSKQWIVAFLTTDDIITVQTLIINFSRLLTLNKLLQFNNAELLSSIAQYPIAYGFITFPATQITQISINLTQLQGLVAFRDLQNKFNDTDNNFIDYIEKKCEKSKDADKILHHITNWDNDQVQAVLARYKGESVAAFLSLVDSIFSLTSSLGNNVNMLFSLSDKTTGTSPDMSEAESLLFTQLKSCYTPSNFQVATQIISESVLEEKRDVTAVVATWVLAQTYPDIRSSRNLSEFLLTDINVSAKISTSYIKEAINASQLYLQRVKLSIEQHIDKIEIEEVWWQWISNYRIWEANREIYLYPENYLEPTLRKNQSKAFQDFSQTLLQSGITTESVEVAFKKYFKDFEQIVDLNYLSSYYTENGNRAVYYFFAVSKTHPPKYYYCTYTYELNDDFDFQSNGVWSLWTDMDVNTNNSKNITPIYYSGKLMLFWVEIKKVNSSTVSSKSSDNPAEVGKVKTNDLDIYKATVKYSFLKEDKSWEIAQTLIAEEVVYVDDKQDIGVNRLEKSDNTHLLFSGLFTDMDSDDWNTVYVSHIDNDIAVYYGPFANKLTKGEVTVPDLAIENIQVLEEFQTRLFKVLKKHVNTTSIDTLMPYIGIRMFNQYLEQIETEVGICTSSSPSLSSFLNTDRRFVISDNSYNKSLYANVAGNIYSNFQFGNSIQDTRLIVLEFYELMTALALIKVTLTQFIDNAIEADCIEKTGDSYYATIKYSLLTDTEKSAQIIELIDASPSKELFAIIDQLLMTGANNRSLMLFANINVKHSKQFAVKNKSGAFLYKNKKDSLFLNLQSKKIKQSGIISSHLFYSTPLLTKDSFVTQDISADVSKKIFTEFLKGGYITPLTSIDGSGGFAKAFSSLVNAFLMLYGFANTDKFIQDMKVGGWTGLEKYLASMQLNNSSIREVFNIMCASPYVSKDFFVESLLDRKNIKNRESASASVYTALSYNKDKKIANLIDVNSRIAYPIIADQGYQLFKSELTTKLNVDEPTLKLTDREFANMFAQIINCDSSIEIFNTPYPLALSNVKFSLNDCEDIDYNIIRMGTPAFEKLQKRLNSSSIEQVLSLENQQTPITEENVITDLTPPKGAKLPDILKNDQIDFMQGPYAQYYWELFFHAPILIAKNLSNQSKFEEAIDWLRYIFNPSKKRKHISSKTFSDQAPKQIDENVSAAIFKTLQNTNLDDKPYIDKNGDVNKNYKGNEDLSFLNLSQAQTQIVKDILGNYHLISPVNHYWNFQPFRNHTLQTIKQLLTDGNPAIQQYEDDPFDPFAIAQLRIGAFEKYVLMLYVDILIQWGDSLFTIDTRESINEATMLYLYADDLLGAKPEDLGAKHQQTSASFTDILNKYGKNPIPEFLVNMENKFNFKNMPTTKSVRQPFNDLTSYFCIPENSQLMARWDTVADRLHKIHDSLDIEGNFQQLALFAPSINPLELVRAAASGGNALNAGSHQGDVPIYRFASIVQLARQCIDNVISLGKLLEDNLEKCDAEDLSLLHTTQEGIALNLINSLKQDSIKQEQNVLAGLNSNLKSTYDKKQYYDRLILENISHYESAAQTQEDIGLGLSIASAVASAVASIAYGVPQIGSPFALTYGGVQLGGTLSAIATGLQSGSNYTSYRSQRLLTNGSYDRRKQEWVFSSAQAKDQAEEIQSQISASEVRIKIAQQDLINHTVQIQQNKDIADYLQHKFTNEALYQWLSGRIAALYHQQYQLALETAVLAQKAYQFELNSEQEFINIIYWDSTHRGLLAGESLLSSLVSMEQSYKTYLSDRKLEIEKTISLKDLNSQALIDFKTKGDCTFLLTQKLFDHDFPGHYQRQIKSISISIPAIIGPYQNIHATLSQSHNSVALSADIEAVKYLLGHSIQAPKSARQDWRNNQKIAISRGIEDSGLFQLDFKDELYLPFENTGVVSTWNLSMPLENNKIDYSSISDVIINIRYTAIDGGKDFSDQVNESLANSADYPTALYYDLARSFSSNWQTFMQDRSNVKKQQLKFDFNARELKYFNSVSLDSVIFRITTSSDITIPKNSAILSLNVNNKEVAVNITNQVSDGDGEDVLSQYWCSKNSNKASSNTVTGIGWATKLDLEKNSTQDTIDTNWTLSFDLIAMSANKDFKEMLKNDFLDPDKLIKIELIALCCGKPTK</sequence>
<proteinExistence type="predicted"/>
<gene>
    <name evidence="1" type="ORF">AZO1586R_1310</name>
</gene>